<dbReference type="Proteomes" id="UP001229773">
    <property type="component" value="Chromosome"/>
</dbReference>
<accession>A0ABD7Z4D5</accession>
<name>A0ABD7Z4D5_9NEIS</name>
<evidence type="ECO:0000313" key="2">
    <source>
        <dbReference type="Proteomes" id="UP001229773"/>
    </source>
</evidence>
<sequence>MQNLVKGYDPKTAPAILVPEAGHRFLKDEVGIVSRSKINSRTGKPFSSARELLARDIRELRKVYPQIPNSALQKLIAKNKEMYPEMNKVKPNRKRGC</sequence>
<reference evidence="1 2" key="1">
    <citation type="submission" date="2023-08" db="EMBL/GenBank/DDBJ databases">
        <title>Complete genome sequences of 12 bacterial strains from the honey bee gut, resolved with long-read nanopore sequencing.</title>
        <authorList>
            <person name="Kwong W.K."/>
            <person name="Acheampong S."/>
            <person name="Polat M.F."/>
        </authorList>
    </citation>
    <scope>NUCLEOTIDE SEQUENCE [LARGE SCALE GENOMIC DNA]</scope>
    <source>
        <strain evidence="2">wkB9</strain>
    </source>
</reference>
<gene>
    <name evidence="1" type="ORF">RAM05_02125</name>
</gene>
<proteinExistence type="predicted"/>
<organism evidence="1 2">
    <name type="scientific">Snodgrassella alvi</name>
    <dbReference type="NCBI Taxonomy" id="1196083"/>
    <lineage>
        <taxon>Bacteria</taxon>
        <taxon>Pseudomonadati</taxon>
        <taxon>Pseudomonadota</taxon>
        <taxon>Betaproteobacteria</taxon>
        <taxon>Neisseriales</taxon>
        <taxon>Neisseriaceae</taxon>
        <taxon>Snodgrassella</taxon>
    </lineage>
</organism>
<dbReference type="RefSeq" id="WP_198431279.1">
    <property type="nucleotide sequence ID" value="NZ_CP132375.1"/>
</dbReference>
<protein>
    <submittedName>
        <fullName evidence="1">Uncharacterized protein</fullName>
    </submittedName>
</protein>
<dbReference type="EMBL" id="CP132375">
    <property type="protein sequence ID" value="WLS98831.1"/>
    <property type="molecule type" value="Genomic_DNA"/>
</dbReference>
<dbReference type="GeneID" id="32538121"/>
<evidence type="ECO:0000313" key="1">
    <source>
        <dbReference type="EMBL" id="WLS98831.1"/>
    </source>
</evidence>
<dbReference type="AlphaFoldDB" id="A0ABD7Z4D5"/>